<organism evidence="3 4">
    <name type="scientific">Marchantia polymorpha subsp. ruderalis</name>
    <dbReference type="NCBI Taxonomy" id="1480154"/>
    <lineage>
        <taxon>Eukaryota</taxon>
        <taxon>Viridiplantae</taxon>
        <taxon>Streptophyta</taxon>
        <taxon>Embryophyta</taxon>
        <taxon>Marchantiophyta</taxon>
        <taxon>Marchantiopsida</taxon>
        <taxon>Marchantiidae</taxon>
        <taxon>Marchantiales</taxon>
        <taxon>Marchantiaceae</taxon>
        <taxon>Marchantia</taxon>
    </lineage>
</organism>
<reference evidence="3" key="1">
    <citation type="submission" date="2016-03" db="EMBL/GenBank/DDBJ databases">
        <title>Mechanisms controlling the formation of the plant cell surface in tip-growing cells are functionally conserved among land plants.</title>
        <authorList>
            <person name="Honkanen S."/>
            <person name="Jones V.A."/>
            <person name="Morieri G."/>
            <person name="Champion C."/>
            <person name="Hetherington A.J."/>
            <person name="Kelly S."/>
            <person name="Saint-Marcoux D."/>
            <person name="Proust H."/>
            <person name="Prescott H."/>
            <person name="Dolan L."/>
        </authorList>
    </citation>
    <scope>NUCLEOTIDE SEQUENCE [LARGE SCALE GENOMIC DNA]</scope>
    <source>
        <tissue evidence="3">Whole gametophyte</tissue>
    </source>
</reference>
<feature type="compositionally biased region" description="Basic and acidic residues" evidence="1">
    <location>
        <begin position="111"/>
        <end position="124"/>
    </location>
</feature>
<dbReference type="EMBL" id="LVLJ01000161">
    <property type="protein sequence ID" value="OAE35523.1"/>
    <property type="molecule type" value="Genomic_DNA"/>
</dbReference>
<dbReference type="AlphaFoldDB" id="A0A176WSK2"/>
<evidence type="ECO:0000256" key="1">
    <source>
        <dbReference type="SAM" id="MobiDB-lite"/>
    </source>
</evidence>
<evidence type="ECO:0000256" key="2">
    <source>
        <dbReference type="SAM" id="SignalP"/>
    </source>
</evidence>
<proteinExistence type="predicted"/>
<accession>A0A176WSK2</accession>
<evidence type="ECO:0000313" key="4">
    <source>
        <dbReference type="Proteomes" id="UP000077202"/>
    </source>
</evidence>
<dbReference type="Proteomes" id="UP000077202">
    <property type="component" value="Unassembled WGS sequence"/>
</dbReference>
<keyword evidence="4" id="KW-1185">Reference proteome</keyword>
<protein>
    <submittedName>
        <fullName evidence="3">Uncharacterized protein</fullName>
    </submittedName>
</protein>
<feature type="signal peptide" evidence="2">
    <location>
        <begin position="1"/>
        <end position="23"/>
    </location>
</feature>
<keyword evidence="2" id="KW-0732">Signal</keyword>
<feature type="region of interest" description="Disordered" evidence="1">
    <location>
        <begin position="43"/>
        <end position="79"/>
    </location>
</feature>
<evidence type="ECO:0000313" key="3">
    <source>
        <dbReference type="EMBL" id="OAE35523.1"/>
    </source>
</evidence>
<sequence length="206" mass="22688">MTSVRASFSVEIIVIQVGIVCLACNGYSGCERKVPPPSYFTLPVREGEPGSEEEVDAHGKRRKQAGGLSSDREFDAAQKAPSALADAKRVIMTSTKHALMAHSFSRLLRHGGAERRPQKARTEGGDESALQVAAADWEKKLDSMWQSRLRRSSNLIEDMLGGDKLEATANEALDPFARKIRDEKMLPKAHMIDRTQTLGSNLSTFF</sequence>
<feature type="region of interest" description="Disordered" evidence="1">
    <location>
        <begin position="111"/>
        <end position="130"/>
    </location>
</feature>
<gene>
    <name evidence="3" type="ORF">AXG93_2782s1070</name>
</gene>
<name>A0A176WSK2_MARPO</name>
<comment type="caution">
    <text evidence="3">The sequence shown here is derived from an EMBL/GenBank/DDBJ whole genome shotgun (WGS) entry which is preliminary data.</text>
</comment>
<feature type="chain" id="PRO_5008052689" evidence="2">
    <location>
        <begin position="24"/>
        <end position="206"/>
    </location>
</feature>